<accession>A0A645C1D3</accession>
<organism evidence="2">
    <name type="scientific">bioreactor metagenome</name>
    <dbReference type="NCBI Taxonomy" id="1076179"/>
    <lineage>
        <taxon>unclassified sequences</taxon>
        <taxon>metagenomes</taxon>
        <taxon>ecological metagenomes</taxon>
    </lineage>
</organism>
<feature type="domain" description="4Fe-4S ferredoxin-type" evidence="1">
    <location>
        <begin position="186"/>
        <end position="216"/>
    </location>
</feature>
<comment type="caution">
    <text evidence="2">The sequence shown here is derived from an EMBL/GenBank/DDBJ whole genome shotgun (WGS) entry which is preliminary data.</text>
</comment>
<dbReference type="AlphaFoldDB" id="A0A645C1D3"/>
<protein>
    <recommendedName>
        <fullName evidence="1">4Fe-4S ferredoxin-type domain-containing protein</fullName>
    </recommendedName>
</protein>
<sequence length="265" mass="30367">MHTIYFFSGTGNSMYVALELAKRTDAQVKALLKEKNFGQEGAVGFVFPVYMNGVPKPVESFIDKSDFSKVSYLYAVMTHGGVPGRPEHHMNQILSKKNRCLDDCHNLKMINNTPKGVAPKFLMHLDWEEEITREKIDDMICCADAEIEKISVKINNRSAEFKEEVTLGTNKPSFMNKLLWKIKSSPKLTFHVDDTCTGCGICETVCLSQRIKVDKKPIWVKDECYYCYACFNFCPQQAIYVKHYAKKKGRYHYQTITARQIASQK</sequence>
<dbReference type="InterPro" id="IPR017896">
    <property type="entry name" value="4Fe4S_Fe-S-bd"/>
</dbReference>
<dbReference type="SUPFAM" id="SSF52218">
    <property type="entry name" value="Flavoproteins"/>
    <property type="match status" value="1"/>
</dbReference>
<dbReference type="PROSITE" id="PS51379">
    <property type="entry name" value="4FE4S_FER_2"/>
    <property type="match status" value="2"/>
</dbReference>
<dbReference type="InterPro" id="IPR029039">
    <property type="entry name" value="Flavoprotein-like_sf"/>
</dbReference>
<reference evidence="2" key="1">
    <citation type="submission" date="2019-08" db="EMBL/GenBank/DDBJ databases">
        <authorList>
            <person name="Kucharzyk K."/>
            <person name="Murdoch R.W."/>
            <person name="Higgins S."/>
            <person name="Loffler F."/>
        </authorList>
    </citation>
    <scope>NUCLEOTIDE SEQUENCE</scope>
</reference>
<evidence type="ECO:0000259" key="1">
    <source>
        <dbReference type="PROSITE" id="PS51379"/>
    </source>
</evidence>
<dbReference type="Gene3D" id="3.40.50.360">
    <property type="match status" value="1"/>
</dbReference>
<dbReference type="EMBL" id="VSSQ01024225">
    <property type="protein sequence ID" value="MPM71616.1"/>
    <property type="molecule type" value="Genomic_DNA"/>
</dbReference>
<evidence type="ECO:0000313" key="2">
    <source>
        <dbReference type="EMBL" id="MPM71616.1"/>
    </source>
</evidence>
<gene>
    <name evidence="2" type="ORF">SDC9_118584</name>
</gene>
<dbReference type="Gene3D" id="3.30.70.20">
    <property type="match status" value="1"/>
</dbReference>
<feature type="domain" description="4Fe-4S ferredoxin-type" evidence="1">
    <location>
        <begin position="217"/>
        <end position="244"/>
    </location>
</feature>
<dbReference type="InterPro" id="IPR017900">
    <property type="entry name" value="4Fe4S_Fe_S_CS"/>
</dbReference>
<dbReference type="PROSITE" id="PS00198">
    <property type="entry name" value="4FE4S_FER_1"/>
    <property type="match status" value="1"/>
</dbReference>
<dbReference type="SUPFAM" id="SSF54862">
    <property type="entry name" value="4Fe-4S ferredoxins"/>
    <property type="match status" value="1"/>
</dbReference>
<dbReference type="NCBIfam" id="NF038196">
    <property type="entry name" value="ferrodoxin_EFR1"/>
    <property type="match status" value="1"/>
</dbReference>
<dbReference type="InterPro" id="IPR047964">
    <property type="entry name" value="EFR1-like"/>
</dbReference>
<name>A0A645C1D3_9ZZZZ</name>
<proteinExistence type="predicted"/>